<proteinExistence type="predicted"/>
<dbReference type="PaxDb" id="39947-A0A0P0XP97"/>
<dbReference type="Proteomes" id="UP000059680">
    <property type="component" value="Chromosome 9"/>
</dbReference>
<evidence type="ECO:0000313" key="1">
    <source>
        <dbReference type="EMBL" id="BAT08443.1"/>
    </source>
</evidence>
<gene>
    <name evidence="1" type="ordered locus">Os09g0457532</name>
    <name evidence="1" type="ORF">OSNPB_090457532</name>
</gene>
<evidence type="ECO:0000313" key="2">
    <source>
        <dbReference type="Proteomes" id="UP000059680"/>
    </source>
</evidence>
<reference evidence="2" key="1">
    <citation type="journal article" date="2005" name="Nature">
        <title>The map-based sequence of the rice genome.</title>
        <authorList>
            <consortium name="International rice genome sequencing project (IRGSP)"/>
            <person name="Matsumoto T."/>
            <person name="Wu J."/>
            <person name="Kanamori H."/>
            <person name="Katayose Y."/>
            <person name="Fujisawa M."/>
            <person name="Namiki N."/>
            <person name="Mizuno H."/>
            <person name="Yamamoto K."/>
            <person name="Antonio B.A."/>
            <person name="Baba T."/>
            <person name="Sakata K."/>
            <person name="Nagamura Y."/>
            <person name="Aoki H."/>
            <person name="Arikawa K."/>
            <person name="Arita K."/>
            <person name="Bito T."/>
            <person name="Chiden Y."/>
            <person name="Fujitsuka N."/>
            <person name="Fukunaka R."/>
            <person name="Hamada M."/>
            <person name="Harada C."/>
            <person name="Hayashi A."/>
            <person name="Hijishita S."/>
            <person name="Honda M."/>
            <person name="Hosokawa S."/>
            <person name="Ichikawa Y."/>
            <person name="Idonuma A."/>
            <person name="Iijima M."/>
            <person name="Ikeda M."/>
            <person name="Ikeno M."/>
            <person name="Ito K."/>
            <person name="Ito S."/>
            <person name="Ito T."/>
            <person name="Ito Y."/>
            <person name="Ito Y."/>
            <person name="Iwabuchi A."/>
            <person name="Kamiya K."/>
            <person name="Karasawa W."/>
            <person name="Kurita K."/>
            <person name="Katagiri S."/>
            <person name="Kikuta A."/>
            <person name="Kobayashi H."/>
            <person name="Kobayashi N."/>
            <person name="Machita K."/>
            <person name="Maehara T."/>
            <person name="Masukawa M."/>
            <person name="Mizubayashi T."/>
            <person name="Mukai Y."/>
            <person name="Nagasaki H."/>
            <person name="Nagata Y."/>
            <person name="Naito S."/>
            <person name="Nakashima M."/>
            <person name="Nakama Y."/>
            <person name="Nakamichi Y."/>
            <person name="Nakamura M."/>
            <person name="Meguro A."/>
            <person name="Negishi M."/>
            <person name="Ohta I."/>
            <person name="Ohta T."/>
            <person name="Okamoto M."/>
            <person name="Ono N."/>
            <person name="Saji S."/>
            <person name="Sakaguchi M."/>
            <person name="Sakai K."/>
            <person name="Shibata M."/>
            <person name="Shimokawa T."/>
            <person name="Song J."/>
            <person name="Takazaki Y."/>
            <person name="Terasawa K."/>
            <person name="Tsugane M."/>
            <person name="Tsuji K."/>
            <person name="Ueda S."/>
            <person name="Waki K."/>
            <person name="Yamagata H."/>
            <person name="Yamamoto M."/>
            <person name="Yamamoto S."/>
            <person name="Yamane H."/>
            <person name="Yoshiki S."/>
            <person name="Yoshihara R."/>
            <person name="Yukawa K."/>
            <person name="Zhong H."/>
            <person name="Yano M."/>
            <person name="Yuan Q."/>
            <person name="Ouyang S."/>
            <person name="Liu J."/>
            <person name="Jones K.M."/>
            <person name="Gansberger K."/>
            <person name="Moffat K."/>
            <person name="Hill J."/>
            <person name="Bera J."/>
            <person name="Fadrosh D."/>
            <person name="Jin S."/>
            <person name="Johri S."/>
            <person name="Kim M."/>
            <person name="Overton L."/>
            <person name="Reardon M."/>
            <person name="Tsitrin T."/>
            <person name="Vuong H."/>
            <person name="Weaver B."/>
            <person name="Ciecko A."/>
            <person name="Tallon L."/>
            <person name="Jackson J."/>
            <person name="Pai G."/>
            <person name="Aken S.V."/>
            <person name="Utterback T."/>
            <person name="Reidmuller S."/>
            <person name="Feldblyum T."/>
            <person name="Hsiao J."/>
            <person name="Zismann V."/>
            <person name="Iobst S."/>
            <person name="de Vazeille A.R."/>
            <person name="Buell C.R."/>
            <person name="Ying K."/>
            <person name="Li Y."/>
            <person name="Lu T."/>
            <person name="Huang Y."/>
            <person name="Zhao Q."/>
            <person name="Feng Q."/>
            <person name="Zhang L."/>
            <person name="Zhu J."/>
            <person name="Weng Q."/>
            <person name="Mu J."/>
            <person name="Lu Y."/>
            <person name="Fan D."/>
            <person name="Liu Y."/>
            <person name="Guan J."/>
            <person name="Zhang Y."/>
            <person name="Yu S."/>
            <person name="Liu X."/>
            <person name="Zhang Y."/>
            <person name="Hong G."/>
            <person name="Han B."/>
            <person name="Choisne N."/>
            <person name="Demange N."/>
            <person name="Orjeda G."/>
            <person name="Samain S."/>
            <person name="Cattolico L."/>
            <person name="Pelletier E."/>
            <person name="Couloux A."/>
            <person name="Segurens B."/>
            <person name="Wincker P."/>
            <person name="D'Hont A."/>
            <person name="Scarpelli C."/>
            <person name="Weissenbach J."/>
            <person name="Salanoubat M."/>
            <person name="Quetier F."/>
            <person name="Yu Y."/>
            <person name="Kim H.R."/>
            <person name="Rambo T."/>
            <person name="Currie J."/>
            <person name="Collura K."/>
            <person name="Luo M."/>
            <person name="Yang T."/>
            <person name="Ammiraju J.S.S."/>
            <person name="Engler F."/>
            <person name="Soderlund C."/>
            <person name="Wing R.A."/>
            <person name="Palmer L.E."/>
            <person name="de la Bastide M."/>
            <person name="Spiegel L."/>
            <person name="Nascimento L."/>
            <person name="Zutavern T."/>
            <person name="O'Shaughnessy A."/>
            <person name="Dike S."/>
            <person name="Dedhia N."/>
            <person name="Preston R."/>
            <person name="Balija V."/>
            <person name="McCombie W.R."/>
            <person name="Chow T."/>
            <person name="Chen H."/>
            <person name="Chung M."/>
            <person name="Chen C."/>
            <person name="Shaw J."/>
            <person name="Wu H."/>
            <person name="Hsiao K."/>
            <person name="Chao Y."/>
            <person name="Chu M."/>
            <person name="Cheng C."/>
            <person name="Hour A."/>
            <person name="Lee P."/>
            <person name="Lin S."/>
            <person name="Lin Y."/>
            <person name="Liou J."/>
            <person name="Liu S."/>
            <person name="Hsing Y."/>
            <person name="Raghuvanshi S."/>
            <person name="Mohanty A."/>
            <person name="Bharti A.K."/>
            <person name="Gaur A."/>
            <person name="Gupta V."/>
            <person name="Kumar D."/>
            <person name="Ravi V."/>
            <person name="Vij S."/>
            <person name="Kapur A."/>
            <person name="Khurana P."/>
            <person name="Khurana P."/>
            <person name="Khurana J.P."/>
            <person name="Tyagi A.K."/>
            <person name="Gaikwad K."/>
            <person name="Singh A."/>
            <person name="Dalal V."/>
            <person name="Srivastava S."/>
            <person name="Dixit A."/>
            <person name="Pal A.K."/>
            <person name="Ghazi I.A."/>
            <person name="Yadav M."/>
            <person name="Pandit A."/>
            <person name="Bhargava A."/>
            <person name="Sureshbabu K."/>
            <person name="Batra K."/>
            <person name="Sharma T.R."/>
            <person name="Mohapatra T."/>
            <person name="Singh N.K."/>
            <person name="Messing J."/>
            <person name="Nelson A.B."/>
            <person name="Fuks G."/>
            <person name="Kavchok S."/>
            <person name="Keizer G."/>
            <person name="Linton E."/>
            <person name="Llaca V."/>
            <person name="Song R."/>
            <person name="Tanyolac B."/>
            <person name="Young S."/>
            <person name="Ho-Il K."/>
            <person name="Hahn J.H."/>
            <person name="Sangsakoo G."/>
            <person name="Vanavichit A."/>
            <person name="de Mattos Luiz.A.T."/>
            <person name="Zimmer P.D."/>
            <person name="Malone G."/>
            <person name="Dellagostin O."/>
            <person name="de Oliveira A.C."/>
            <person name="Bevan M."/>
            <person name="Bancroft I."/>
            <person name="Minx P."/>
            <person name="Cordum H."/>
            <person name="Wilson R."/>
            <person name="Cheng Z."/>
            <person name="Jin W."/>
            <person name="Jiang J."/>
            <person name="Leong S.A."/>
            <person name="Iwama H."/>
            <person name="Gojobori T."/>
            <person name="Itoh T."/>
            <person name="Niimura Y."/>
            <person name="Fujii Y."/>
            <person name="Habara T."/>
            <person name="Sakai H."/>
            <person name="Sato Y."/>
            <person name="Wilson G."/>
            <person name="Kumar K."/>
            <person name="McCouch S."/>
            <person name="Juretic N."/>
            <person name="Hoen D."/>
            <person name="Wright S."/>
            <person name="Bruskiewich R."/>
            <person name="Bureau T."/>
            <person name="Miyao A."/>
            <person name="Hirochika H."/>
            <person name="Nishikawa T."/>
            <person name="Kadowaki K."/>
            <person name="Sugiura M."/>
            <person name="Burr B."/>
            <person name="Sasaki T."/>
        </authorList>
    </citation>
    <scope>NUCLEOTIDE SEQUENCE [LARGE SCALE GENOMIC DNA]</scope>
    <source>
        <strain evidence="2">cv. Nipponbare</strain>
    </source>
</reference>
<dbReference type="Gramene" id="Os09t0457532-01">
    <property type="protein sequence ID" value="Os09t0457532-01"/>
    <property type="gene ID" value="Os09g0457532"/>
</dbReference>
<dbReference type="InParanoid" id="A0A0P0XP97"/>
<accession>A0A0P0XP97</accession>
<dbReference type="EMBL" id="AP014965">
    <property type="protein sequence ID" value="BAT08443.1"/>
    <property type="molecule type" value="Genomic_DNA"/>
</dbReference>
<organism evidence="1 2">
    <name type="scientific">Oryza sativa subsp. japonica</name>
    <name type="common">Rice</name>
    <dbReference type="NCBI Taxonomy" id="39947"/>
    <lineage>
        <taxon>Eukaryota</taxon>
        <taxon>Viridiplantae</taxon>
        <taxon>Streptophyta</taxon>
        <taxon>Embryophyta</taxon>
        <taxon>Tracheophyta</taxon>
        <taxon>Spermatophyta</taxon>
        <taxon>Magnoliopsida</taxon>
        <taxon>Liliopsida</taxon>
        <taxon>Poales</taxon>
        <taxon>Poaceae</taxon>
        <taxon>BOP clade</taxon>
        <taxon>Oryzoideae</taxon>
        <taxon>Oryzeae</taxon>
        <taxon>Oryzinae</taxon>
        <taxon>Oryza</taxon>
        <taxon>Oryza sativa</taxon>
    </lineage>
</organism>
<dbReference type="AlphaFoldDB" id="A0A0P0XP97"/>
<sequence length="92" mass="9563">MTLSEGNGHEFCVEPVSWLSMKVTAFSGSQPIIPGALPLPSFIRHSSPCTAACSSPLVVKSNADAGPPTACAQFTSSCRSPSWFHDGSPLPS</sequence>
<reference evidence="1 2" key="2">
    <citation type="journal article" date="2013" name="Plant Cell Physiol.">
        <title>Rice Annotation Project Database (RAP-DB): an integrative and interactive database for rice genomics.</title>
        <authorList>
            <person name="Sakai H."/>
            <person name="Lee S.S."/>
            <person name="Tanaka T."/>
            <person name="Numa H."/>
            <person name="Kim J."/>
            <person name="Kawahara Y."/>
            <person name="Wakimoto H."/>
            <person name="Yang C.C."/>
            <person name="Iwamoto M."/>
            <person name="Abe T."/>
            <person name="Yamada Y."/>
            <person name="Muto A."/>
            <person name="Inokuchi H."/>
            <person name="Ikemura T."/>
            <person name="Matsumoto T."/>
            <person name="Sasaki T."/>
            <person name="Itoh T."/>
        </authorList>
    </citation>
    <scope>NUCLEOTIDE SEQUENCE [LARGE SCALE GENOMIC DNA]</scope>
    <source>
        <strain evidence="2">cv. Nipponbare</strain>
    </source>
</reference>
<keyword evidence="2" id="KW-1185">Reference proteome</keyword>
<name>A0A0P0XP97_ORYSJ</name>
<protein>
    <submittedName>
        <fullName evidence="1">Os09g0457532 protein</fullName>
    </submittedName>
</protein>
<reference evidence="1 2" key="3">
    <citation type="journal article" date="2013" name="Rice">
        <title>Improvement of the Oryza sativa Nipponbare reference genome using next generation sequence and optical map data.</title>
        <authorList>
            <person name="Kawahara Y."/>
            <person name="de la Bastide M."/>
            <person name="Hamilton J.P."/>
            <person name="Kanamori H."/>
            <person name="McCombie W.R."/>
            <person name="Ouyang S."/>
            <person name="Schwartz D.C."/>
            <person name="Tanaka T."/>
            <person name="Wu J."/>
            <person name="Zhou S."/>
            <person name="Childs K.L."/>
            <person name="Davidson R.M."/>
            <person name="Lin H."/>
            <person name="Quesada-Ocampo L."/>
            <person name="Vaillancourt B."/>
            <person name="Sakai H."/>
            <person name="Lee S.S."/>
            <person name="Kim J."/>
            <person name="Numa H."/>
            <person name="Itoh T."/>
            <person name="Buell C.R."/>
            <person name="Matsumoto T."/>
        </authorList>
    </citation>
    <scope>NUCLEOTIDE SEQUENCE [LARGE SCALE GENOMIC DNA]</scope>
    <source>
        <strain evidence="2">cv. Nipponbare</strain>
    </source>
</reference>